<evidence type="ECO:0000256" key="2">
    <source>
        <dbReference type="SAM" id="Phobius"/>
    </source>
</evidence>
<name>J9FX37_9ZZZZ</name>
<gene>
    <name evidence="3" type="ORF">EVA_17755</name>
</gene>
<dbReference type="EMBL" id="AMCI01006553">
    <property type="protein sequence ID" value="EJW94142.1"/>
    <property type="molecule type" value="Genomic_DNA"/>
</dbReference>
<reference evidence="3" key="1">
    <citation type="journal article" date="2012" name="PLoS ONE">
        <title>Gene sets for utilization of primary and secondary nutrition supplies in the distal gut of endangered iberian lynx.</title>
        <authorList>
            <person name="Alcaide M."/>
            <person name="Messina E."/>
            <person name="Richter M."/>
            <person name="Bargiela R."/>
            <person name="Peplies J."/>
            <person name="Huws S.A."/>
            <person name="Newbold C.J."/>
            <person name="Golyshin P.N."/>
            <person name="Simon M.A."/>
            <person name="Lopez G."/>
            <person name="Yakimov M.M."/>
            <person name="Ferrer M."/>
        </authorList>
    </citation>
    <scope>NUCLEOTIDE SEQUENCE</scope>
</reference>
<keyword evidence="2" id="KW-1133">Transmembrane helix</keyword>
<protein>
    <submittedName>
        <fullName evidence="3">Cytochrome c4</fullName>
    </submittedName>
</protein>
<accession>J9FX37</accession>
<evidence type="ECO:0000313" key="3">
    <source>
        <dbReference type="EMBL" id="EJW94142.1"/>
    </source>
</evidence>
<feature type="region of interest" description="Disordered" evidence="1">
    <location>
        <begin position="43"/>
        <end position="69"/>
    </location>
</feature>
<dbReference type="AlphaFoldDB" id="J9FX37"/>
<feature type="transmembrane region" description="Helical" evidence="2">
    <location>
        <begin position="12"/>
        <end position="32"/>
    </location>
</feature>
<organism evidence="3">
    <name type="scientific">gut metagenome</name>
    <dbReference type="NCBI Taxonomy" id="749906"/>
    <lineage>
        <taxon>unclassified sequences</taxon>
        <taxon>metagenomes</taxon>
        <taxon>organismal metagenomes</taxon>
    </lineage>
</organism>
<keyword evidence="2" id="KW-0472">Membrane</keyword>
<sequence>MNYNHNHQPQKGSRIALTLTACLLIVCAIIYMKRSTTEEKARTFSGETSTASQPIAIPDTSIGSDVLSTTPDTIIPSTLSDTLLGKDKREPFEAGYEDGYAAGCDDGATGNDHAMYDESNNFRKESEQADYVSGYREGYAKGVEDGKEGRQFNI</sequence>
<keyword evidence="2" id="KW-0812">Transmembrane</keyword>
<comment type="caution">
    <text evidence="3">The sequence shown here is derived from an EMBL/GenBank/DDBJ whole genome shotgun (WGS) entry which is preliminary data.</text>
</comment>
<evidence type="ECO:0000256" key="1">
    <source>
        <dbReference type="SAM" id="MobiDB-lite"/>
    </source>
</evidence>
<proteinExistence type="predicted"/>